<accession>A0A409WMN6</accession>
<comment type="caution">
    <text evidence="1">The sequence shown here is derived from an EMBL/GenBank/DDBJ whole genome shotgun (WGS) entry which is preliminary data.</text>
</comment>
<proteinExistence type="predicted"/>
<keyword evidence="2" id="KW-1185">Reference proteome</keyword>
<organism evidence="1 2">
    <name type="scientific">Gymnopilus dilepis</name>
    <dbReference type="NCBI Taxonomy" id="231916"/>
    <lineage>
        <taxon>Eukaryota</taxon>
        <taxon>Fungi</taxon>
        <taxon>Dikarya</taxon>
        <taxon>Basidiomycota</taxon>
        <taxon>Agaricomycotina</taxon>
        <taxon>Agaricomycetes</taxon>
        <taxon>Agaricomycetidae</taxon>
        <taxon>Agaricales</taxon>
        <taxon>Agaricineae</taxon>
        <taxon>Hymenogastraceae</taxon>
        <taxon>Gymnopilus</taxon>
    </lineage>
</organism>
<dbReference type="AlphaFoldDB" id="A0A409WMN6"/>
<dbReference type="PANTHER" id="PTHR10292:SF1">
    <property type="entry name" value="CLATHRIN HEAVY CHAIN"/>
    <property type="match status" value="1"/>
</dbReference>
<dbReference type="PANTHER" id="PTHR10292">
    <property type="entry name" value="CLATHRIN HEAVY CHAIN RELATED"/>
    <property type="match status" value="1"/>
</dbReference>
<evidence type="ECO:0000313" key="1">
    <source>
        <dbReference type="EMBL" id="PPQ79778.1"/>
    </source>
</evidence>
<name>A0A409WMN6_9AGAR</name>
<dbReference type="GO" id="GO:0006898">
    <property type="term" value="P:receptor-mediated endocytosis"/>
    <property type="evidence" value="ECO:0007669"/>
    <property type="project" value="TreeGrafter"/>
</dbReference>
<evidence type="ECO:0000313" key="2">
    <source>
        <dbReference type="Proteomes" id="UP000284706"/>
    </source>
</evidence>
<protein>
    <submittedName>
        <fullName evidence="1">Uncharacterized protein</fullName>
    </submittedName>
</protein>
<gene>
    <name evidence="1" type="ORF">CVT26_012368</name>
</gene>
<dbReference type="GO" id="GO:0032051">
    <property type="term" value="F:clathrin light chain binding"/>
    <property type="evidence" value="ECO:0007669"/>
    <property type="project" value="TreeGrafter"/>
</dbReference>
<dbReference type="GO" id="GO:0071439">
    <property type="term" value="C:clathrin complex"/>
    <property type="evidence" value="ECO:0007669"/>
    <property type="project" value="TreeGrafter"/>
</dbReference>
<dbReference type="GO" id="GO:0006895">
    <property type="term" value="P:Golgi to endosome transport"/>
    <property type="evidence" value="ECO:0007669"/>
    <property type="project" value="TreeGrafter"/>
</dbReference>
<dbReference type="EMBL" id="NHYE01004988">
    <property type="protein sequence ID" value="PPQ79778.1"/>
    <property type="molecule type" value="Genomic_DNA"/>
</dbReference>
<dbReference type="GO" id="GO:0030479">
    <property type="term" value="C:actin cortical patch"/>
    <property type="evidence" value="ECO:0007669"/>
    <property type="project" value="TreeGrafter"/>
</dbReference>
<dbReference type="InParanoid" id="A0A409WMN6"/>
<reference evidence="1 2" key="1">
    <citation type="journal article" date="2018" name="Evol. Lett.">
        <title>Horizontal gene cluster transfer increased hallucinogenic mushroom diversity.</title>
        <authorList>
            <person name="Reynolds H.T."/>
            <person name="Vijayakumar V."/>
            <person name="Gluck-Thaler E."/>
            <person name="Korotkin H.B."/>
            <person name="Matheny P.B."/>
            <person name="Slot J.C."/>
        </authorList>
    </citation>
    <scope>NUCLEOTIDE SEQUENCE [LARGE SCALE GENOMIC DNA]</scope>
    <source>
        <strain evidence="1 2">SRW20</strain>
    </source>
</reference>
<sequence length="59" mass="7039">MHQPDPRGPAYLQRVQLLQPEMIKNFLKEVKLEDQLPLIIVCDRLDFVHDFVLYLYQNG</sequence>
<dbReference type="GO" id="GO:0005829">
    <property type="term" value="C:cytosol"/>
    <property type="evidence" value="ECO:0007669"/>
    <property type="project" value="GOC"/>
</dbReference>
<dbReference type="STRING" id="231916.A0A409WMN6"/>
<dbReference type="OrthoDB" id="3201069at2759"/>
<dbReference type="Proteomes" id="UP000284706">
    <property type="component" value="Unassembled WGS sequence"/>
</dbReference>